<evidence type="ECO:0000313" key="4">
    <source>
        <dbReference type="Proteomes" id="UP000886885"/>
    </source>
</evidence>
<dbReference type="GO" id="GO:0032440">
    <property type="term" value="F:2-alkenal reductase [NAD(P)H] activity"/>
    <property type="evidence" value="ECO:0007669"/>
    <property type="project" value="TreeGrafter"/>
</dbReference>
<proteinExistence type="predicted"/>
<dbReference type="SMART" id="SM00829">
    <property type="entry name" value="PKS_ER"/>
    <property type="match status" value="1"/>
</dbReference>
<protein>
    <recommendedName>
        <fullName evidence="2">Enoyl reductase (ER) domain-containing protein</fullName>
    </recommendedName>
</protein>
<dbReference type="InterPro" id="IPR041694">
    <property type="entry name" value="ADH_N_2"/>
</dbReference>
<dbReference type="InterPro" id="IPR013149">
    <property type="entry name" value="ADH-like_C"/>
</dbReference>
<dbReference type="Pfam" id="PF00107">
    <property type="entry name" value="ADH_zinc_N"/>
    <property type="match status" value="2"/>
</dbReference>
<dbReference type="InterPro" id="IPR045010">
    <property type="entry name" value="MDR_fam"/>
</dbReference>
<feature type="domain" description="Enoyl reductase (ER)" evidence="2">
    <location>
        <begin position="27"/>
        <end position="316"/>
    </location>
</feature>
<gene>
    <name evidence="3" type="ORF">POTOM_053189</name>
</gene>
<dbReference type="CDD" id="cd08295">
    <property type="entry name" value="double_bond_reductase_like"/>
    <property type="match status" value="1"/>
</dbReference>
<keyword evidence="1" id="KW-0560">Oxidoreductase</keyword>
<dbReference type="EMBL" id="JAAWWB010000033">
    <property type="protein sequence ID" value="KAG6742319.1"/>
    <property type="molecule type" value="Genomic_DNA"/>
</dbReference>
<keyword evidence="4" id="KW-1185">Reference proteome</keyword>
<dbReference type="Pfam" id="PF16884">
    <property type="entry name" value="ADH_N_2"/>
    <property type="match status" value="1"/>
</dbReference>
<comment type="caution">
    <text evidence="3">The sequence shown here is derived from an EMBL/GenBank/DDBJ whole genome shotgun (WGS) entry which is preliminary data.</text>
</comment>
<dbReference type="PANTHER" id="PTHR43205">
    <property type="entry name" value="PROSTAGLANDIN REDUCTASE"/>
    <property type="match status" value="1"/>
</dbReference>
<dbReference type="OrthoDB" id="809632at2759"/>
<evidence type="ECO:0000313" key="3">
    <source>
        <dbReference type="EMBL" id="KAG6742319.1"/>
    </source>
</evidence>
<accession>A0A8X7Y1F8</accession>
<dbReference type="InterPro" id="IPR020843">
    <property type="entry name" value="ER"/>
</dbReference>
<dbReference type="PANTHER" id="PTHR43205:SF81">
    <property type="entry name" value="ALCOHOL DEHYDROGENASE-LIKE C-TERMINAL DOMAIN-CONTAINING PROTEIN"/>
    <property type="match status" value="1"/>
</dbReference>
<reference evidence="3" key="1">
    <citation type="journal article" date="2020" name="bioRxiv">
        <title>Hybrid origin of Populus tomentosa Carr. identified through genome sequencing and phylogenomic analysis.</title>
        <authorList>
            <person name="An X."/>
            <person name="Gao K."/>
            <person name="Chen Z."/>
            <person name="Li J."/>
            <person name="Yang X."/>
            <person name="Yang X."/>
            <person name="Zhou J."/>
            <person name="Guo T."/>
            <person name="Zhao T."/>
            <person name="Huang S."/>
            <person name="Miao D."/>
            <person name="Khan W.U."/>
            <person name="Rao P."/>
            <person name="Ye M."/>
            <person name="Lei B."/>
            <person name="Liao W."/>
            <person name="Wang J."/>
            <person name="Ji L."/>
            <person name="Li Y."/>
            <person name="Guo B."/>
            <person name="Mustafa N.S."/>
            <person name="Li S."/>
            <person name="Yun Q."/>
            <person name="Keller S.R."/>
            <person name="Mao J."/>
            <person name="Zhang R."/>
            <person name="Strauss S.H."/>
        </authorList>
    </citation>
    <scope>NUCLEOTIDE SEQUENCE</scope>
    <source>
        <strain evidence="3">GM15</strain>
        <tissue evidence="3">Leaf</tissue>
    </source>
</reference>
<dbReference type="FunFam" id="3.40.50.720:FF:000121">
    <property type="entry name" value="Prostaglandin reductase 2"/>
    <property type="match status" value="1"/>
</dbReference>
<organism evidence="3 4">
    <name type="scientific">Populus tomentosa</name>
    <name type="common">Chinese white poplar</name>
    <dbReference type="NCBI Taxonomy" id="118781"/>
    <lineage>
        <taxon>Eukaryota</taxon>
        <taxon>Viridiplantae</taxon>
        <taxon>Streptophyta</taxon>
        <taxon>Embryophyta</taxon>
        <taxon>Tracheophyta</taxon>
        <taxon>Spermatophyta</taxon>
        <taxon>Magnoliopsida</taxon>
        <taxon>eudicotyledons</taxon>
        <taxon>Gunneridae</taxon>
        <taxon>Pentapetalae</taxon>
        <taxon>rosids</taxon>
        <taxon>fabids</taxon>
        <taxon>Malpighiales</taxon>
        <taxon>Salicaceae</taxon>
        <taxon>Saliceae</taxon>
        <taxon>Populus</taxon>
    </lineage>
</organism>
<name>A0A8X7Y1F8_POPTO</name>
<evidence type="ECO:0000259" key="2">
    <source>
        <dbReference type="SMART" id="SM00829"/>
    </source>
</evidence>
<dbReference type="Proteomes" id="UP000886885">
    <property type="component" value="Chromosome 17A"/>
</dbReference>
<sequence length="496" mass="55451">METDGGAGNVVRNKKLMLKDYIKGSPKESDLYLTTESIELKVPQGSNAVLVKVLYLSIDPYQYIRSTKIEKPGYFSSYSPGSVMASYGVGRVLESGHSDFQKGDLVWGTTGWEEYSLITEPETLFKIQHSDVPLSYYLGVLGMPGLTAYVGFYEFCAAKERETVFISSAFGAVGQLVGQLAKLTGCYVVGSAGSQEKVDLLKNKLGFDEAFNYKEEKNLDDTLKRHFPGGIDICFDNVGGKMLDAVLLNMKLNGRIAHCGMISQYTLDEPEGIKNMMNIIYKRLRLEGFVVTDHYHLFPKFLDFMLPCIREGKIVYMEDISEALESCPAALVGLFNSSNLGKKVDLLKNKLGFDEAFNYKEEKNLDDTLKRHFPGGIDICFDNVGGKMLDAVLLNMKLNGRIAHCGMISQYTLDEPEGIKNMMNIIYKRLRLEGFVVTDHYHLFPKFLDFMLPCIREGKIVYMEDISEALESCPAALVGLFNSSNLGKKVVIVARE</sequence>
<dbReference type="AlphaFoldDB" id="A0A8X7Y1F8"/>
<evidence type="ECO:0000256" key="1">
    <source>
        <dbReference type="ARBA" id="ARBA00023002"/>
    </source>
</evidence>